<gene>
    <name evidence="4" type="ORF">SBF1_7730001</name>
</gene>
<evidence type="ECO:0000259" key="2">
    <source>
        <dbReference type="Pfam" id="PF01548"/>
    </source>
</evidence>
<evidence type="ECO:0000259" key="3">
    <source>
        <dbReference type="Pfam" id="PF02371"/>
    </source>
</evidence>
<dbReference type="PANTHER" id="PTHR33055">
    <property type="entry name" value="TRANSPOSASE FOR INSERTION SEQUENCE ELEMENT IS1111A"/>
    <property type="match status" value="1"/>
</dbReference>
<evidence type="ECO:0000256" key="1">
    <source>
        <dbReference type="SAM" id="Phobius"/>
    </source>
</evidence>
<dbReference type="AlphaFoldDB" id="A0A2U3LRY4"/>
<dbReference type="InterPro" id="IPR047650">
    <property type="entry name" value="Transpos_IS110"/>
</dbReference>
<proteinExistence type="predicted"/>
<dbReference type="Pfam" id="PF02371">
    <property type="entry name" value="Transposase_20"/>
    <property type="match status" value="1"/>
</dbReference>
<sequence>MKVVYAVCCGVDVHKTFLVATIITSQGITPHYSKKRFSTFNNSILQFKQWLIENNCFDICMESTGKYYIPILNLLEDTIHITIANPKWVKAVKGNKDDVKDSKWIGDIFRLGLVPGSYIPNKPIRILREYTRYRSKLISCKSSEKNRFQNAFTVCNVALDAVVSDMFGKSASSITDYLISSESFDPEHCSSLLQKSLKKKAATVFESIEGYQITKEQKERMIMVRSHLDFVQQSLVELDEKLDKMVAPYESAITLLCTIPGVDRTSAITIISEIGTDMSQFANSKRLCCWAGLTPGNNESAGKKKSVRITRAGVYLKPALVQVAHAAVKSNRSPYYKNKYERICKRRGKKRAIIAIARMILTAIYHMFITGEAFNPSDLYKIDAPQEMLEKQKEKAIKQAMKLLISNGLIKPTDISVA</sequence>
<organism evidence="4 5">
    <name type="scientific">Candidatus Desulfosporosinus infrequens</name>
    <dbReference type="NCBI Taxonomy" id="2043169"/>
    <lineage>
        <taxon>Bacteria</taxon>
        <taxon>Bacillati</taxon>
        <taxon>Bacillota</taxon>
        <taxon>Clostridia</taxon>
        <taxon>Eubacteriales</taxon>
        <taxon>Desulfitobacteriaceae</taxon>
        <taxon>Desulfosporosinus</taxon>
    </lineage>
</organism>
<dbReference type="OrthoDB" id="9815354at2"/>
<name>A0A2U3LRY4_9FIRM</name>
<dbReference type="NCBIfam" id="NF033542">
    <property type="entry name" value="transpos_IS110"/>
    <property type="match status" value="1"/>
</dbReference>
<accession>A0A2U3LRY4</accession>
<dbReference type="EMBL" id="OMOF01000749">
    <property type="protein sequence ID" value="SPF54596.1"/>
    <property type="molecule type" value="Genomic_DNA"/>
</dbReference>
<dbReference type="Pfam" id="PF01548">
    <property type="entry name" value="DEDD_Tnp_IS110"/>
    <property type="match status" value="1"/>
</dbReference>
<protein>
    <submittedName>
        <fullName evidence="4">Transposase</fullName>
    </submittedName>
</protein>
<dbReference type="InterPro" id="IPR003346">
    <property type="entry name" value="Transposase_20"/>
</dbReference>
<dbReference type="InterPro" id="IPR002525">
    <property type="entry name" value="Transp_IS110-like_N"/>
</dbReference>
<evidence type="ECO:0000313" key="5">
    <source>
        <dbReference type="Proteomes" id="UP000238916"/>
    </source>
</evidence>
<keyword evidence="1" id="KW-0812">Transmembrane</keyword>
<keyword evidence="1" id="KW-0472">Membrane</keyword>
<dbReference type="PANTHER" id="PTHR33055:SF15">
    <property type="entry name" value="TRANSPOSASE-RELATED"/>
    <property type="match status" value="1"/>
</dbReference>
<dbReference type="Proteomes" id="UP000238916">
    <property type="component" value="Unassembled WGS sequence"/>
</dbReference>
<evidence type="ECO:0000313" key="4">
    <source>
        <dbReference type="EMBL" id="SPF54596.1"/>
    </source>
</evidence>
<reference evidence="5" key="1">
    <citation type="submission" date="2018-02" db="EMBL/GenBank/DDBJ databases">
        <authorList>
            <person name="Hausmann B."/>
        </authorList>
    </citation>
    <scope>NUCLEOTIDE SEQUENCE [LARGE SCALE GENOMIC DNA]</scope>
    <source>
        <strain evidence="5">Peat soil MAG SbF1</strain>
    </source>
</reference>
<dbReference type="GO" id="GO:0004803">
    <property type="term" value="F:transposase activity"/>
    <property type="evidence" value="ECO:0007669"/>
    <property type="project" value="InterPro"/>
</dbReference>
<dbReference type="GO" id="GO:0003677">
    <property type="term" value="F:DNA binding"/>
    <property type="evidence" value="ECO:0007669"/>
    <property type="project" value="InterPro"/>
</dbReference>
<feature type="domain" description="Transposase IS116/IS110/IS902 C-terminal" evidence="3">
    <location>
        <begin position="254"/>
        <end position="340"/>
    </location>
</feature>
<feature type="transmembrane region" description="Helical" evidence="1">
    <location>
        <begin position="352"/>
        <end position="369"/>
    </location>
</feature>
<keyword evidence="1" id="KW-1133">Transmembrane helix</keyword>
<dbReference type="GO" id="GO:0006313">
    <property type="term" value="P:DNA transposition"/>
    <property type="evidence" value="ECO:0007669"/>
    <property type="project" value="InterPro"/>
</dbReference>
<feature type="domain" description="Transposase IS110-like N-terminal" evidence="2">
    <location>
        <begin position="9"/>
        <end position="152"/>
    </location>
</feature>